<dbReference type="WBParaSite" id="SBAD_0000261601-mRNA-1">
    <property type="protein sequence ID" value="SBAD_0000261601-mRNA-1"/>
    <property type="gene ID" value="SBAD_0000261601"/>
</dbReference>
<name>A0A183IFU9_9BILA</name>
<dbReference type="Proteomes" id="UP000270296">
    <property type="component" value="Unassembled WGS sequence"/>
</dbReference>
<evidence type="ECO:0000313" key="3">
    <source>
        <dbReference type="WBParaSite" id="SBAD_0000261601-mRNA-1"/>
    </source>
</evidence>
<dbReference type="EMBL" id="UZAM01007252">
    <property type="protein sequence ID" value="VDO97808.1"/>
    <property type="molecule type" value="Genomic_DNA"/>
</dbReference>
<protein>
    <submittedName>
        <fullName evidence="3">Secreted protein</fullName>
    </submittedName>
</protein>
<accession>A0A183IFU9</accession>
<evidence type="ECO:0000313" key="2">
    <source>
        <dbReference type="Proteomes" id="UP000270296"/>
    </source>
</evidence>
<gene>
    <name evidence="1" type="ORF">SBAD_LOCUS2493</name>
</gene>
<sequence>MVIHAMVKWNVTVLSTAAGPALFSRIRGSLRPDAIAARLRARCFSRNLFFGQLYVLSHRRHRLAERLPHSRTRPSTHGLRSSCPGKRSVEQRQAELLLANLWLTTQTLLPDAPFKSAFSCLSQVCLLDAVFDVGLDF</sequence>
<reference evidence="3" key="1">
    <citation type="submission" date="2016-06" db="UniProtKB">
        <authorList>
            <consortium name="WormBaseParasite"/>
        </authorList>
    </citation>
    <scope>IDENTIFICATION</scope>
</reference>
<keyword evidence="2" id="KW-1185">Reference proteome</keyword>
<evidence type="ECO:0000313" key="1">
    <source>
        <dbReference type="EMBL" id="VDO97808.1"/>
    </source>
</evidence>
<organism evidence="3">
    <name type="scientific">Soboliphyme baturini</name>
    <dbReference type="NCBI Taxonomy" id="241478"/>
    <lineage>
        <taxon>Eukaryota</taxon>
        <taxon>Metazoa</taxon>
        <taxon>Ecdysozoa</taxon>
        <taxon>Nematoda</taxon>
        <taxon>Enoplea</taxon>
        <taxon>Dorylaimia</taxon>
        <taxon>Dioctophymatida</taxon>
        <taxon>Dioctophymatoidea</taxon>
        <taxon>Soboliphymatidae</taxon>
        <taxon>Soboliphyme</taxon>
    </lineage>
</organism>
<reference evidence="1 2" key="2">
    <citation type="submission" date="2018-11" db="EMBL/GenBank/DDBJ databases">
        <authorList>
            <consortium name="Pathogen Informatics"/>
        </authorList>
    </citation>
    <scope>NUCLEOTIDE SEQUENCE [LARGE SCALE GENOMIC DNA]</scope>
</reference>
<proteinExistence type="predicted"/>
<dbReference type="AlphaFoldDB" id="A0A183IFU9"/>